<dbReference type="KEGG" id="lpav:PLANPX_5326"/>
<sequence length="42" mass="5089">MDSVLVEFKPHRHRNHGICDHSRREKQKDLHPPETMVMPFHD</sequence>
<feature type="compositionally biased region" description="Basic and acidic residues" evidence="1">
    <location>
        <begin position="17"/>
        <end position="32"/>
    </location>
</feature>
<reference evidence="3" key="1">
    <citation type="submission" date="2019-10" db="EMBL/GenBank/DDBJ databases">
        <title>Lacipirellula parvula gen. nov., sp. nov., representing a lineage of planctomycetes widespread in freshwater anoxic habitats, and description of the family Lacipirellulaceae.</title>
        <authorList>
            <person name="Dedysh S.N."/>
            <person name="Kulichevskaya I.S."/>
            <person name="Beletsky A.V."/>
            <person name="Rakitin A.L."/>
            <person name="Mardanov A.V."/>
            <person name="Ivanova A.A."/>
            <person name="Saltykova V.X."/>
            <person name="Rijpstra W.I.C."/>
            <person name="Sinninghe Damste J.S."/>
            <person name="Ravin N.V."/>
        </authorList>
    </citation>
    <scope>NUCLEOTIDE SEQUENCE [LARGE SCALE GENOMIC DNA]</scope>
    <source>
        <strain evidence="3">PX69</strain>
    </source>
</reference>
<organism evidence="2 3">
    <name type="scientific">Lacipirellula parvula</name>
    <dbReference type="NCBI Taxonomy" id="2650471"/>
    <lineage>
        <taxon>Bacteria</taxon>
        <taxon>Pseudomonadati</taxon>
        <taxon>Planctomycetota</taxon>
        <taxon>Planctomycetia</taxon>
        <taxon>Pirellulales</taxon>
        <taxon>Lacipirellulaceae</taxon>
        <taxon>Lacipirellula</taxon>
    </lineage>
</organism>
<dbReference type="AlphaFoldDB" id="A0A5K7XFT1"/>
<dbReference type="Proteomes" id="UP000326837">
    <property type="component" value="Chromosome"/>
</dbReference>
<evidence type="ECO:0000313" key="2">
    <source>
        <dbReference type="EMBL" id="BBO35714.1"/>
    </source>
</evidence>
<feature type="region of interest" description="Disordered" evidence="1">
    <location>
        <begin position="15"/>
        <end position="42"/>
    </location>
</feature>
<protein>
    <submittedName>
        <fullName evidence="2">Uncharacterized protein</fullName>
    </submittedName>
</protein>
<proteinExistence type="predicted"/>
<gene>
    <name evidence="2" type="ORF">PLANPX_5326</name>
</gene>
<evidence type="ECO:0000313" key="3">
    <source>
        <dbReference type="Proteomes" id="UP000326837"/>
    </source>
</evidence>
<dbReference type="EMBL" id="AP021861">
    <property type="protein sequence ID" value="BBO35714.1"/>
    <property type="molecule type" value="Genomic_DNA"/>
</dbReference>
<accession>A0A5K7XFT1</accession>
<keyword evidence="3" id="KW-1185">Reference proteome</keyword>
<evidence type="ECO:0000256" key="1">
    <source>
        <dbReference type="SAM" id="MobiDB-lite"/>
    </source>
</evidence>
<name>A0A5K7XFT1_9BACT</name>